<gene>
    <name evidence="3" type="ORF">FSPOR_6881</name>
</gene>
<keyword evidence="1" id="KW-0732">Signal</keyword>
<dbReference type="EMBL" id="PXOF01000097">
    <property type="protein sequence ID" value="RGP66055.1"/>
    <property type="molecule type" value="Genomic_DNA"/>
</dbReference>
<reference evidence="3 4" key="1">
    <citation type="journal article" date="2018" name="PLoS Pathog.">
        <title>Evolution of structural diversity of trichothecenes, a family of toxins produced by plant pathogenic and entomopathogenic fungi.</title>
        <authorList>
            <person name="Proctor R.H."/>
            <person name="McCormick S.P."/>
            <person name="Kim H.S."/>
            <person name="Cardoza R.E."/>
            <person name="Stanley A.M."/>
            <person name="Lindo L."/>
            <person name="Kelly A."/>
            <person name="Brown D.W."/>
            <person name="Lee T."/>
            <person name="Vaughan M.M."/>
            <person name="Alexander N.J."/>
            <person name="Busman M."/>
            <person name="Gutierrez S."/>
        </authorList>
    </citation>
    <scope>NUCLEOTIDE SEQUENCE [LARGE SCALE GENOMIC DNA]</scope>
    <source>
        <strain evidence="3 4">NRRL 3299</strain>
    </source>
</reference>
<protein>
    <recommendedName>
        <fullName evidence="2">Secreted LysM effector LysM C-terminal domain-containing protein</fullName>
    </recommendedName>
</protein>
<organism evidence="3 4">
    <name type="scientific">Fusarium sporotrichioides</name>
    <dbReference type="NCBI Taxonomy" id="5514"/>
    <lineage>
        <taxon>Eukaryota</taxon>
        <taxon>Fungi</taxon>
        <taxon>Dikarya</taxon>
        <taxon>Ascomycota</taxon>
        <taxon>Pezizomycotina</taxon>
        <taxon>Sordariomycetes</taxon>
        <taxon>Hypocreomycetidae</taxon>
        <taxon>Hypocreales</taxon>
        <taxon>Nectriaceae</taxon>
        <taxon>Fusarium</taxon>
    </lineage>
</organism>
<evidence type="ECO:0000313" key="3">
    <source>
        <dbReference type="EMBL" id="RGP66055.1"/>
    </source>
</evidence>
<keyword evidence="4" id="KW-1185">Reference proteome</keyword>
<dbReference type="InterPro" id="IPR057277">
    <property type="entry name" value="LysM_C"/>
</dbReference>
<evidence type="ECO:0000313" key="4">
    <source>
        <dbReference type="Proteomes" id="UP000266152"/>
    </source>
</evidence>
<evidence type="ECO:0000256" key="1">
    <source>
        <dbReference type="SAM" id="SignalP"/>
    </source>
</evidence>
<comment type="caution">
    <text evidence="3">The sequence shown here is derived from an EMBL/GenBank/DDBJ whole genome shotgun (WGS) entry which is preliminary data.</text>
</comment>
<dbReference type="Pfam" id="PF25139">
    <property type="entry name" value="LysM14_C"/>
    <property type="match status" value="1"/>
</dbReference>
<feature type="chain" id="PRO_5017249214" description="Secreted LysM effector LysM C-terminal domain-containing protein" evidence="1">
    <location>
        <begin position="22"/>
        <end position="147"/>
    </location>
</feature>
<evidence type="ECO:0000259" key="2">
    <source>
        <dbReference type="Pfam" id="PF25139"/>
    </source>
</evidence>
<dbReference type="AlphaFoldDB" id="A0A395S1D3"/>
<dbReference type="Proteomes" id="UP000266152">
    <property type="component" value="Unassembled WGS sequence"/>
</dbReference>
<feature type="domain" description="Secreted LysM effector LysM C-terminal" evidence="2">
    <location>
        <begin position="21"/>
        <end position="132"/>
    </location>
</feature>
<accession>A0A395S1D3</accession>
<name>A0A395S1D3_FUSSP</name>
<sequence>MHFSTSTYLAILSVVLTPVSAWEDSICLADGDTQYRIISGGVDGGCNVLGQDMPGTSCDKFTNGGVNKGACDGEEFQPWSILVQPDTACIVYADDHCDVGGDLVYPKDNIPTCKGYSAGIGFGISNIKSFACTASSNLKGSGIPGFE</sequence>
<proteinExistence type="predicted"/>
<feature type="signal peptide" evidence="1">
    <location>
        <begin position="1"/>
        <end position="21"/>
    </location>
</feature>